<dbReference type="Proteomes" id="UP000001194">
    <property type="component" value="Unassembled WGS sequence"/>
</dbReference>
<dbReference type="RefSeq" id="XP_001889132.1">
    <property type="nucleotide sequence ID" value="XM_001889097.1"/>
</dbReference>
<dbReference type="KEGG" id="lbc:LACBIDRAFT_314636"/>
<evidence type="ECO:0000313" key="1">
    <source>
        <dbReference type="EMBL" id="EDR00223.1"/>
    </source>
</evidence>
<gene>
    <name evidence="1" type="ORF">LACBIDRAFT_314636</name>
</gene>
<proteinExistence type="predicted"/>
<sequence length="65" mass="7425">MSTDKGFDMVEHISKLRKLQEELHLMENSVCKFSSVRFFAPQNAQPWTATGLGTTQILREPNQTT</sequence>
<name>B0DYX8_LACBS</name>
<dbReference type="HOGENOM" id="CLU_2850115_0_0_1"/>
<dbReference type="GeneID" id="6084774"/>
<keyword evidence="2" id="KW-1185">Reference proteome</keyword>
<protein>
    <submittedName>
        <fullName evidence="1">Predicted protein</fullName>
    </submittedName>
</protein>
<dbReference type="OrthoDB" id="2847449at2759"/>
<dbReference type="EMBL" id="DS547152">
    <property type="protein sequence ID" value="EDR00223.1"/>
    <property type="molecule type" value="Genomic_DNA"/>
</dbReference>
<dbReference type="AlphaFoldDB" id="B0DYX8"/>
<reference evidence="1 2" key="1">
    <citation type="journal article" date="2008" name="Nature">
        <title>The genome of Laccaria bicolor provides insights into mycorrhizal symbiosis.</title>
        <authorList>
            <person name="Martin F."/>
            <person name="Aerts A."/>
            <person name="Ahren D."/>
            <person name="Brun A."/>
            <person name="Danchin E.G.J."/>
            <person name="Duchaussoy F."/>
            <person name="Gibon J."/>
            <person name="Kohler A."/>
            <person name="Lindquist E."/>
            <person name="Pereda V."/>
            <person name="Salamov A."/>
            <person name="Shapiro H.J."/>
            <person name="Wuyts J."/>
            <person name="Blaudez D."/>
            <person name="Buee M."/>
            <person name="Brokstein P."/>
            <person name="Canbaeck B."/>
            <person name="Cohen D."/>
            <person name="Courty P.E."/>
            <person name="Coutinho P.M."/>
            <person name="Delaruelle C."/>
            <person name="Detter J.C."/>
            <person name="Deveau A."/>
            <person name="DiFazio S."/>
            <person name="Duplessis S."/>
            <person name="Fraissinet-Tachet L."/>
            <person name="Lucic E."/>
            <person name="Frey-Klett P."/>
            <person name="Fourrey C."/>
            <person name="Feussner I."/>
            <person name="Gay G."/>
            <person name="Grimwood J."/>
            <person name="Hoegger P.J."/>
            <person name="Jain P."/>
            <person name="Kilaru S."/>
            <person name="Labbe J."/>
            <person name="Lin Y.C."/>
            <person name="Legue V."/>
            <person name="Le Tacon F."/>
            <person name="Marmeisse R."/>
            <person name="Melayah D."/>
            <person name="Montanini B."/>
            <person name="Muratet M."/>
            <person name="Nehls U."/>
            <person name="Niculita-Hirzel H."/>
            <person name="Oudot-Le Secq M.P."/>
            <person name="Peter M."/>
            <person name="Quesneville H."/>
            <person name="Rajashekar B."/>
            <person name="Reich M."/>
            <person name="Rouhier N."/>
            <person name="Schmutz J."/>
            <person name="Yin T."/>
            <person name="Chalot M."/>
            <person name="Henrissat B."/>
            <person name="Kuees U."/>
            <person name="Lucas S."/>
            <person name="Van de Peer Y."/>
            <person name="Podila G.K."/>
            <person name="Polle A."/>
            <person name="Pukkila P.J."/>
            <person name="Richardson P.M."/>
            <person name="Rouze P."/>
            <person name="Sanders I.R."/>
            <person name="Stajich J.E."/>
            <person name="Tunlid A."/>
            <person name="Tuskan G."/>
            <person name="Grigoriev I.V."/>
        </authorList>
    </citation>
    <scope>NUCLEOTIDE SEQUENCE [LARGE SCALE GENOMIC DNA]</scope>
    <source>
        <strain evidence="2">S238N-H82 / ATCC MYA-4686</strain>
    </source>
</reference>
<dbReference type="InParanoid" id="B0DYX8"/>
<evidence type="ECO:0000313" key="2">
    <source>
        <dbReference type="Proteomes" id="UP000001194"/>
    </source>
</evidence>
<organism evidence="2">
    <name type="scientific">Laccaria bicolor (strain S238N-H82 / ATCC MYA-4686)</name>
    <name type="common">Bicoloured deceiver</name>
    <name type="synonym">Laccaria laccata var. bicolor</name>
    <dbReference type="NCBI Taxonomy" id="486041"/>
    <lineage>
        <taxon>Eukaryota</taxon>
        <taxon>Fungi</taxon>
        <taxon>Dikarya</taxon>
        <taxon>Basidiomycota</taxon>
        <taxon>Agaricomycotina</taxon>
        <taxon>Agaricomycetes</taxon>
        <taxon>Agaricomycetidae</taxon>
        <taxon>Agaricales</taxon>
        <taxon>Agaricineae</taxon>
        <taxon>Hydnangiaceae</taxon>
        <taxon>Laccaria</taxon>
    </lineage>
</organism>
<accession>B0DYX8</accession>